<sequence>MAADLDLNDLDEVRRRVVEPVLAAMLRPGELVSADLVVADDWPDTDESDWAWKRWPNNPDAPRPGDEPDSLYLVVRAGENEQHTAWLGTLDLSRHDATDVAERLASVFHDWIAESSFGWGEARSAADVEIPGAARDSDGRPIVGLWIGAGGPEVTVDWTPVGPATLSAELRADLSAWYDRYVSWATEADAAAQRRSEALAAKPAGFQITFVDAARTESEVAAVRVARAEAHLGSWRQLLAELEPARDALLTRLATELSDAYVAPPPARIL</sequence>
<evidence type="ECO:0000256" key="1">
    <source>
        <dbReference type="SAM" id="MobiDB-lite"/>
    </source>
</evidence>
<protein>
    <submittedName>
        <fullName evidence="2">Uncharacterized protein</fullName>
    </submittedName>
</protein>
<organism evidence="2 3">
    <name type="scientific">Sporichthya brevicatena</name>
    <dbReference type="NCBI Taxonomy" id="171442"/>
    <lineage>
        <taxon>Bacteria</taxon>
        <taxon>Bacillati</taxon>
        <taxon>Actinomycetota</taxon>
        <taxon>Actinomycetes</taxon>
        <taxon>Sporichthyales</taxon>
        <taxon>Sporichthyaceae</taxon>
        <taxon>Sporichthya</taxon>
    </lineage>
</organism>
<gene>
    <name evidence="2" type="ORF">GCM10009547_47000</name>
</gene>
<dbReference type="RefSeq" id="WP_344609433.1">
    <property type="nucleotide sequence ID" value="NZ_BAAAHE010000052.1"/>
</dbReference>
<keyword evidence="3" id="KW-1185">Reference proteome</keyword>
<feature type="region of interest" description="Disordered" evidence="1">
    <location>
        <begin position="48"/>
        <end position="68"/>
    </location>
</feature>
<evidence type="ECO:0000313" key="3">
    <source>
        <dbReference type="Proteomes" id="UP001500957"/>
    </source>
</evidence>
<proteinExistence type="predicted"/>
<evidence type="ECO:0000313" key="2">
    <source>
        <dbReference type="EMBL" id="GAA0637241.1"/>
    </source>
</evidence>
<dbReference type="EMBL" id="BAAAHE010000052">
    <property type="protein sequence ID" value="GAA0637241.1"/>
    <property type="molecule type" value="Genomic_DNA"/>
</dbReference>
<comment type="caution">
    <text evidence="2">The sequence shown here is derived from an EMBL/GenBank/DDBJ whole genome shotgun (WGS) entry which is preliminary data.</text>
</comment>
<reference evidence="2 3" key="1">
    <citation type="journal article" date="2019" name="Int. J. Syst. Evol. Microbiol.">
        <title>The Global Catalogue of Microorganisms (GCM) 10K type strain sequencing project: providing services to taxonomists for standard genome sequencing and annotation.</title>
        <authorList>
            <consortium name="The Broad Institute Genomics Platform"/>
            <consortium name="The Broad Institute Genome Sequencing Center for Infectious Disease"/>
            <person name="Wu L."/>
            <person name="Ma J."/>
        </authorList>
    </citation>
    <scope>NUCLEOTIDE SEQUENCE [LARGE SCALE GENOMIC DNA]</scope>
    <source>
        <strain evidence="2 3">JCM 10671</strain>
    </source>
</reference>
<accession>A0ABN1HC24</accession>
<dbReference type="Proteomes" id="UP001500957">
    <property type="component" value="Unassembled WGS sequence"/>
</dbReference>
<name>A0ABN1HC24_9ACTN</name>